<accession>A0A2S5R8B9</accession>
<gene>
    <name evidence="2" type="ORF">HCUR_01004</name>
</gene>
<dbReference type="AlphaFoldDB" id="A0A2S5R8B9"/>
<dbReference type="Proteomes" id="UP000239425">
    <property type="component" value="Unassembled WGS sequence"/>
</dbReference>
<feature type="compositionally biased region" description="Basic and acidic residues" evidence="1">
    <location>
        <begin position="45"/>
        <end position="110"/>
    </location>
</feature>
<evidence type="ECO:0000313" key="2">
    <source>
        <dbReference type="EMBL" id="PPE03533.1"/>
    </source>
</evidence>
<keyword evidence="3" id="KW-1185">Reference proteome</keyword>
<name>A0A2S5R8B9_9PROT</name>
<evidence type="ECO:0000256" key="1">
    <source>
        <dbReference type="SAM" id="MobiDB-lite"/>
    </source>
</evidence>
<feature type="region of interest" description="Disordered" evidence="1">
    <location>
        <begin position="38"/>
        <end position="110"/>
    </location>
</feature>
<sequence length="381" mass="43108">MIDIMDKKILIILTLSALHSDALYSKGAGGMTKSIIIAPSPVPTNKEKEAEQEAKAKAEQEAKEKAEQEAKEKAEQEAKEQEAKEQEAKTKAEQEAKEKTEKEIKGKAEQEAKEKELQKVIAENMTITEDLKNLKEGTILPKEVEKEINESDSIESFYSPNQLDNIVKKILINAEDKTSILSKLSSTLNIDLDNLSSKHSTRLATIIKQKEKILKGLQEEAEKAGSNNNNNRITMNLINSLLKKVENAKKYLNDEDITRFKAEATNIGNAKTETILDNSVIDMIKRIEQTATEGQNLQTAQERVQANDILEALEMDLKKRKTDLIQKDEHNVQTRSKIAKQEKILNALRQAQEELKEKLDNKKKTLHKKGRRDKSRSNIFP</sequence>
<evidence type="ECO:0000313" key="3">
    <source>
        <dbReference type="Proteomes" id="UP000239425"/>
    </source>
</evidence>
<comment type="caution">
    <text evidence="2">The sequence shown here is derived from an EMBL/GenBank/DDBJ whole genome shotgun (WGS) entry which is preliminary data.</text>
</comment>
<proteinExistence type="predicted"/>
<protein>
    <submittedName>
        <fullName evidence="2">Cell envelope integrity inner membrane protein TolA</fullName>
    </submittedName>
</protein>
<feature type="region of interest" description="Disordered" evidence="1">
    <location>
        <begin position="358"/>
        <end position="381"/>
    </location>
</feature>
<organism evidence="2 3">
    <name type="scientific">Holospora curviuscula</name>
    <dbReference type="NCBI Taxonomy" id="1082868"/>
    <lineage>
        <taxon>Bacteria</taxon>
        <taxon>Pseudomonadati</taxon>
        <taxon>Pseudomonadota</taxon>
        <taxon>Alphaproteobacteria</taxon>
        <taxon>Holosporales</taxon>
        <taxon>Holosporaceae</taxon>
        <taxon>Holospora</taxon>
    </lineage>
</organism>
<dbReference type="EMBL" id="PHHC01000095">
    <property type="protein sequence ID" value="PPE03533.1"/>
    <property type="molecule type" value="Genomic_DNA"/>
</dbReference>
<feature type="compositionally biased region" description="Basic residues" evidence="1">
    <location>
        <begin position="364"/>
        <end position="374"/>
    </location>
</feature>
<reference evidence="2 3" key="1">
    <citation type="submission" date="2017-11" db="EMBL/GenBank/DDBJ databases">
        <title>Comparative genomic analysis of Holospora spp., intranuclear symbionts of paramecia.</title>
        <authorList>
            <person name="Garushyants S.K."/>
            <person name="Beliavskaya A."/>
            <person name="Malko D.B."/>
            <person name="Logacheva M.D."/>
            <person name="Rautian M.S."/>
            <person name="Gelfand M.S."/>
        </authorList>
    </citation>
    <scope>NUCLEOTIDE SEQUENCE [LARGE SCALE GENOMIC DNA]</scope>
    <source>
        <strain evidence="3">02AZ16</strain>
    </source>
</reference>